<protein>
    <recommendedName>
        <fullName evidence="6">WAT1-related protein</fullName>
    </recommendedName>
</protein>
<sequence length="332" mass="36559">MKLLFQEAKPFLVVVFLQVGFAGMDIISKAALNEGMSNYVFVVYRNAIATIFTAPFAFAFEKPVIGQILYFLGMEYTTATFAASMTNTLAAITFTIACFFRLERIRAMSIRSQAKIIGTGATVAGAMIMTFVQGPNLNLPWTRKLGIHEQKQGEVTLRHTIIGGSMIIIGCFSWACFMILQAVTLRTYTAELSLTAWICLLATAEAGVVALVMEKRNASAWSIKWDMKLLAAFYTGIFCSGIAYYLQGVVMKSRGPVFVTAFSPLNMVIVAVLSSFILDEQMYLGRLIGAFVIVIGLYSVLWGKNKDYKTDLIENEGIPVINVTPIGESQKI</sequence>
<dbReference type="GO" id="GO:0016020">
    <property type="term" value="C:membrane"/>
    <property type="evidence" value="ECO:0007669"/>
    <property type="project" value="UniProtKB-SubCell"/>
</dbReference>
<name>A0ABD3S4P4_9LAMI</name>
<feature type="transmembrane region" description="Helical" evidence="6">
    <location>
        <begin position="39"/>
        <end position="60"/>
    </location>
</feature>
<feature type="transmembrane region" description="Helical" evidence="6">
    <location>
        <begin position="225"/>
        <end position="246"/>
    </location>
</feature>
<keyword evidence="4 6" id="KW-1133">Transmembrane helix</keyword>
<comment type="subcellular location">
    <subcellularLocation>
        <location evidence="1 6">Membrane</location>
        <topology evidence="1 6">Multi-pass membrane protein</topology>
    </subcellularLocation>
</comment>
<evidence type="ECO:0000256" key="3">
    <source>
        <dbReference type="ARBA" id="ARBA00022692"/>
    </source>
</evidence>
<comment type="caution">
    <text evidence="8">The sequence shown here is derived from an EMBL/GenBank/DDBJ whole genome shotgun (WGS) entry which is preliminary data.</text>
</comment>
<dbReference type="Gene3D" id="1.10.3730.20">
    <property type="match status" value="1"/>
</dbReference>
<keyword evidence="9" id="KW-1185">Reference proteome</keyword>
<keyword evidence="5 6" id="KW-0472">Membrane</keyword>
<feature type="transmembrane region" description="Helical" evidence="6">
    <location>
        <begin position="80"/>
        <end position="102"/>
    </location>
</feature>
<evidence type="ECO:0000313" key="9">
    <source>
        <dbReference type="Proteomes" id="UP001634393"/>
    </source>
</evidence>
<dbReference type="Proteomes" id="UP001634393">
    <property type="component" value="Unassembled WGS sequence"/>
</dbReference>
<feature type="transmembrane region" description="Helical" evidence="6">
    <location>
        <begin position="258"/>
        <end position="277"/>
    </location>
</feature>
<feature type="transmembrane region" description="Helical" evidence="6">
    <location>
        <begin position="12"/>
        <end position="32"/>
    </location>
</feature>
<accession>A0ABD3S4P4</accession>
<proteinExistence type="inferred from homology"/>
<feature type="transmembrane region" description="Helical" evidence="6">
    <location>
        <begin position="283"/>
        <end position="302"/>
    </location>
</feature>
<gene>
    <name evidence="8" type="ORF">ACJIZ3_005370</name>
</gene>
<dbReference type="PANTHER" id="PTHR31218">
    <property type="entry name" value="WAT1-RELATED PROTEIN"/>
    <property type="match status" value="1"/>
</dbReference>
<feature type="transmembrane region" description="Helical" evidence="6">
    <location>
        <begin position="192"/>
        <end position="213"/>
    </location>
</feature>
<evidence type="ECO:0000256" key="6">
    <source>
        <dbReference type="RuleBase" id="RU363077"/>
    </source>
</evidence>
<evidence type="ECO:0000256" key="2">
    <source>
        <dbReference type="ARBA" id="ARBA00007635"/>
    </source>
</evidence>
<dbReference type="Pfam" id="PF00892">
    <property type="entry name" value="EamA"/>
    <property type="match status" value="1"/>
</dbReference>
<keyword evidence="3 6" id="KW-0812">Transmembrane</keyword>
<dbReference type="InterPro" id="IPR000620">
    <property type="entry name" value="EamA_dom"/>
</dbReference>
<dbReference type="AlphaFoldDB" id="A0ABD3S4P4"/>
<reference evidence="8 9" key="1">
    <citation type="submission" date="2024-12" db="EMBL/GenBank/DDBJ databases">
        <title>The unique morphological basis and parallel evolutionary history of personate flowers in Penstemon.</title>
        <authorList>
            <person name="Depatie T.H."/>
            <person name="Wessinger C.A."/>
        </authorList>
    </citation>
    <scope>NUCLEOTIDE SEQUENCE [LARGE SCALE GENOMIC DNA]</scope>
    <source>
        <strain evidence="8">WTNN_2</strain>
        <tissue evidence="8">Leaf</tissue>
    </source>
</reference>
<comment type="similarity">
    <text evidence="2 6">Belongs to the drug/metabolite transporter (DMT) superfamily. Plant drug/metabolite exporter (P-DME) (TC 2.A.7.4) family.</text>
</comment>
<dbReference type="EMBL" id="JBJXBP010000007">
    <property type="protein sequence ID" value="KAL3819465.1"/>
    <property type="molecule type" value="Genomic_DNA"/>
</dbReference>
<evidence type="ECO:0000256" key="5">
    <source>
        <dbReference type="ARBA" id="ARBA00023136"/>
    </source>
</evidence>
<feature type="transmembrane region" description="Helical" evidence="6">
    <location>
        <begin position="161"/>
        <end position="180"/>
    </location>
</feature>
<evidence type="ECO:0000256" key="1">
    <source>
        <dbReference type="ARBA" id="ARBA00004141"/>
    </source>
</evidence>
<dbReference type="InterPro" id="IPR030184">
    <property type="entry name" value="WAT1-related"/>
</dbReference>
<dbReference type="InterPro" id="IPR037185">
    <property type="entry name" value="EmrE-like"/>
</dbReference>
<evidence type="ECO:0000313" key="8">
    <source>
        <dbReference type="EMBL" id="KAL3819465.1"/>
    </source>
</evidence>
<feature type="domain" description="EamA" evidence="7">
    <location>
        <begin position="163"/>
        <end position="301"/>
    </location>
</feature>
<evidence type="ECO:0000259" key="7">
    <source>
        <dbReference type="Pfam" id="PF00892"/>
    </source>
</evidence>
<evidence type="ECO:0000256" key="4">
    <source>
        <dbReference type="ARBA" id="ARBA00022989"/>
    </source>
</evidence>
<dbReference type="SUPFAM" id="SSF103481">
    <property type="entry name" value="Multidrug resistance efflux transporter EmrE"/>
    <property type="match status" value="2"/>
</dbReference>
<organism evidence="8 9">
    <name type="scientific">Penstemon smallii</name>
    <dbReference type="NCBI Taxonomy" id="265156"/>
    <lineage>
        <taxon>Eukaryota</taxon>
        <taxon>Viridiplantae</taxon>
        <taxon>Streptophyta</taxon>
        <taxon>Embryophyta</taxon>
        <taxon>Tracheophyta</taxon>
        <taxon>Spermatophyta</taxon>
        <taxon>Magnoliopsida</taxon>
        <taxon>eudicotyledons</taxon>
        <taxon>Gunneridae</taxon>
        <taxon>Pentapetalae</taxon>
        <taxon>asterids</taxon>
        <taxon>lamiids</taxon>
        <taxon>Lamiales</taxon>
        <taxon>Plantaginaceae</taxon>
        <taxon>Cheloneae</taxon>
        <taxon>Penstemon</taxon>
    </lineage>
</organism>